<proteinExistence type="predicted"/>
<keyword evidence="3" id="KW-1185">Reference proteome</keyword>
<gene>
    <name evidence="2" type="ORF">SMC7_02285</name>
</gene>
<name>A0A398CSR0_9BACT</name>
<protein>
    <submittedName>
        <fullName evidence="2">M24 family metallopeptidase</fullName>
    </submittedName>
</protein>
<dbReference type="Proteomes" id="UP000266328">
    <property type="component" value="Unassembled WGS sequence"/>
</dbReference>
<dbReference type="PANTHER" id="PTHR46112">
    <property type="entry name" value="AMINOPEPTIDASE"/>
    <property type="match status" value="1"/>
</dbReference>
<dbReference type="Gene3D" id="3.40.350.10">
    <property type="entry name" value="Creatinase/prolidase N-terminal domain"/>
    <property type="match status" value="1"/>
</dbReference>
<dbReference type="InterPro" id="IPR029149">
    <property type="entry name" value="Creatin/AminoP/Spt16_N"/>
</dbReference>
<dbReference type="InterPro" id="IPR050659">
    <property type="entry name" value="Peptidase_M24B"/>
</dbReference>
<dbReference type="SUPFAM" id="SSF55920">
    <property type="entry name" value="Creatinase/aminopeptidase"/>
    <property type="match status" value="1"/>
</dbReference>
<evidence type="ECO:0000313" key="3">
    <source>
        <dbReference type="Proteomes" id="UP000266328"/>
    </source>
</evidence>
<sequence>MWRWKSMSYTKLPVLRHGYMARHPHLIPDEAIVVRNSVVRTMMMSNNVQALVIFSDAIHNAPGCYLTNYPCYGLGRESVTVLGLNEGPFLFTTEPLRNLPKVDRFTTCPVEKVNPASKFIADGCAKAKELAGEGGAIGLVGTSAMPVRRSGAVKKNLEGRSVVDVTAEFEKSISSKDSTSLKCIGAALKRARMGFDTLREKAQTGADVARDSTQLAAYVDYVLRREGCEDTNILISIAGSPSSRVGQRVGYPDGSNLHAGDIVMAFVGAQYARHWGVVAEVFKLGPMTDKEVEALSALESLKTTLPSKVKAGMTLAQVRVAAESVAKKIGVTLVSDVPAAEGIGFDMDEYPSKETDKVEEDTVLLVSLCSEFGKSVGTMMTSGMLLCGAKDGRWL</sequence>
<comment type="caution">
    <text evidence="2">The sequence shown here is derived from an EMBL/GenBank/DDBJ whole genome shotgun (WGS) entry which is preliminary data.</text>
</comment>
<reference evidence="2 3" key="1">
    <citation type="submission" date="2018-09" db="EMBL/GenBank/DDBJ databases">
        <title>Discovery and Ecogenomic Context for Candidatus Cryosericales, a Global Caldiserica Order Active in Thawing Permafrost.</title>
        <authorList>
            <person name="Martinez M.A."/>
            <person name="Woodcroft B.J."/>
            <person name="Ignacio Espinoza J.C."/>
            <person name="Zayed A."/>
            <person name="Singleton C.M."/>
            <person name="Boyd J."/>
            <person name="Li Y.-F."/>
            <person name="Purvine S."/>
            <person name="Maughan H."/>
            <person name="Hodgkins S.B."/>
            <person name="Anderson D."/>
            <person name="Sederholm M."/>
            <person name="Temperton B."/>
            <person name="Saleska S.R."/>
            <person name="Tyson G.W."/>
            <person name="Rich V.I."/>
        </authorList>
    </citation>
    <scope>NUCLEOTIDE SEQUENCE [LARGE SCALE GENOMIC DNA]</scope>
    <source>
        <strain evidence="2 3">SMC7</strain>
    </source>
</reference>
<dbReference type="AlphaFoldDB" id="A0A398CSR0"/>
<dbReference type="InterPro" id="IPR036005">
    <property type="entry name" value="Creatinase/aminopeptidase-like"/>
</dbReference>
<evidence type="ECO:0000313" key="2">
    <source>
        <dbReference type="EMBL" id="RIE06456.1"/>
    </source>
</evidence>
<feature type="domain" description="Peptidase M24" evidence="1">
    <location>
        <begin position="184"/>
        <end position="364"/>
    </location>
</feature>
<dbReference type="PANTHER" id="PTHR46112:SF2">
    <property type="entry name" value="XAA-PRO AMINOPEPTIDASE P-RELATED"/>
    <property type="match status" value="1"/>
</dbReference>
<organism evidence="2 3">
    <name type="scientific">Candidatus Cryosericum terrychapinii</name>
    <dbReference type="NCBI Taxonomy" id="2290919"/>
    <lineage>
        <taxon>Bacteria</taxon>
        <taxon>Pseudomonadati</taxon>
        <taxon>Caldisericota/Cryosericota group</taxon>
        <taxon>Candidatus Cryosericota</taxon>
        <taxon>Candidatus Cryosericia</taxon>
        <taxon>Candidatus Cryosericales</taxon>
        <taxon>Candidatus Cryosericaceae</taxon>
        <taxon>Candidatus Cryosericum</taxon>
    </lineage>
</organism>
<dbReference type="Pfam" id="PF00557">
    <property type="entry name" value="Peptidase_M24"/>
    <property type="match status" value="1"/>
</dbReference>
<dbReference type="Gene3D" id="3.90.230.10">
    <property type="entry name" value="Creatinase/methionine aminopeptidase superfamily"/>
    <property type="match status" value="1"/>
</dbReference>
<dbReference type="EMBL" id="QXIS01000012">
    <property type="protein sequence ID" value="RIE06456.1"/>
    <property type="molecule type" value="Genomic_DNA"/>
</dbReference>
<dbReference type="SUPFAM" id="SSF53092">
    <property type="entry name" value="Creatinase/prolidase N-terminal domain"/>
    <property type="match status" value="1"/>
</dbReference>
<dbReference type="InterPro" id="IPR000994">
    <property type="entry name" value="Pept_M24"/>
</dbReference>
<accession>A0A398CSR0</accession>
<evidence type="ECO:0000259" key="1">
    <source>
        <dbReference type="Pfam" id="PF00557"/>
    </source>
</evidence>